<evidence type="ECO:0000256" key="1">
    <source>
        <dbReference type="SAM" id="SignalP"/>
    </source>
</evidence>
<dbReference type="InterPro" id="IPR025157">
    <property type="entry name" value="Hemagglutinin_rpt"/>
</dbReference>
<dbReference type="SMART" id="SM00912">
    <property type="entry name" value="Haemagg_act"/>
    <property type="match status" value="1"/>
</dbReference>
<dbReference type="EMBL" id="MSDO01000003">
    <property type="protein sequence ID" value="OLO05480.1"/>
    <property type="molecule type" value="Genomic_DNA"/>
</dbReference>
<gene>
    <name evidence="3" type="ORF">BTW07_03105</name>
</gene>
<dbReference type="Pfam" id="PF12106">
    <property type="entry name" value="Colicin_E5"/>
    <property type="match status" value="1"/>
</dbReference>
<evidence type="ECO:0000313" key="3">
    <source>
        <dbReference type="EMBL" id="OLO05480.1"/>
    </source>
</evidence>
<evidence type="ECO:0000313" key="4">
    <source>
        <dbReference type="Proteomes" id="UP000186878"/>
    </source>
</evidence>
<proteinExistence type="predicted"/>
<dbReference type="InterPro" id="IPR006915">
    <property type="entry name" value="DUF637_hemagglutn_put"/>
</dbReference>
<dbReference type="Gene3D" id="3.30.2310.30">
    <property type="match status" value="1"/>
</dbReference>
<feature type="signal peptide" evidence="1">
    <location>
        <begin position="1"/>
        <end position="29"/>
    </location>
</feature>
<dbReference type="InterPro" id="IPR012334">
    <property type="entry name" value="Pectin_lyas_fold"/>
</dbReference>
<dbReference type="OrthoDB" id="2664633at2"/>
<name>A0A1Q8SVL8_9GAMM</name>
<dbReference type="SUPFAM" id="SSF51126">
    <property type="entry name" value="Pectin lyase-like"/>
    <property type="match status" value="1"/>
</dbReference>
<dbReference type="Pfam" id="PF04830">
    <property type="entry name" value="DUF637"/>
    <property type="match status" value="1"/>
</dbReference>
<keyword evidence="4" id="KW-1185">Reference proteome</keyword>
<protein>
    <recommendedName>
        <fullName evidence="2">Filamentous haemagglutinin FhaB/tRNA nuclease CdiA-like TPS domain-containing protein</fullName>
    </recommendedName>
</protein>
<organism evidence="3 4">
    <name type="scientific">Salinicola socius</name>
    <dbReference type="NCBI Taxonomy" id="404433"/>
    <lineage>
        <taxon>Bacteria</taxon>
        <taxon>Pseudomonadati</taxon>
        <taxon>Pseudomonadota</taxon>
        <taxon>Gammaproteobacteria</taxon>
        <taxon>Oceanospirillales</taxon>
        <taxon>Halomonadaceae</taxon>
        <taxon>Salinicola</taxon>
    </lineage>
</organism>
<dbReference type="InterPro" id="IPR008638">
    <property type="entry name" value="FhaB/CdiA-like_TPS"/>
</dbReference>
<sequence length="1708" mass="182808">MKRSGTVARWTCWAVIATWLLQPLQPVWAAGIAAADKRTAVTTRHGVPVVEIARPNASGVSHNRYRDFSVGHAGAVLNNATSATKSALAGKLRANRHLKGKPAALIINEVTGKRRSQLAGQLEVAGHRAEVMIANPNGITCNGCSFLNAPGITLTTGKPGFDRHGALSSLNVDKGDIRIGRQGLDSRSQDYTALISRTARLEGKLQAKALEVTLGRNRLDITNGTLDPLAAKRKETPPTLALDSRALGGMYANRIRLIATEAGVGVNAGYLQSHSGDILLDAKGRLGVAKASSARDIGMRAGTITLAKGADIEAKRDVTLVTPRLDNAGTFTAQRDMRLFTKRLDNHGDTARLQAGHDLWIQKNPKGDKSAVVSNRSATIKTQSGNLVIRTQQLSNTRERVVIKTRELSPNSTTSQNKVGAKAILNRGYIAHKPPAFYINTQVDLPKLGVKKWFGHPDLAKDSNVNVGKTRDEARAISRPGFIDSGKSLYINARNLDNLGSIIRAKQDMFLAGESLKSNAGKVLGERNHYMTLDGDRGESEAALRAKHLPGPFGTVDVTKHWQKVGEYDVWHPTLILPATIAAGKRLVMDFANSIDLQTFPGVPTYENHLADMPTSISANDILVTSRHLTLSSGVSAKHDLTLISSGQVKATNASLHAGNHLALAAAKSISLHQTSLTGGDISLLARGGNITLGSNPYVYDTRGKARAPLLAARRGLDLVAGGDIRVRDMGSLQAADIALQAGRDIGFSITDRHLATWGKANDKIANRADIRRDVLTQRLAQTNHVAATQSLSMVAGRDIDIPLARLDAGNSLSLQAGQDIQLDAYPLSDRFAPLFDVTHSGALTARVAAGGDLLLNAGRDIDTQAAKLAAKRNLTLLSGRSMAFDHLAYRVGSDRDYQDRDIVARLGAGRDLTLAANGKIDTLGSDLGARRDLRIASLGNLSFRALEQTFHRPIKHGHREGSTQRESTLKSGRHTVLDSRGSMLFQATRLNAGGNLNAAARGGFLFAQAMEENSSYQTKKKKKSWLGLRKKTVKRTGHSVTHKVVSFTAKQNIDLLSRDDSTYQASRISAGKNAKLTSLKGKVRFEAVKESRLEQRIRQSRGFYIKTADKGYRKDTWRLPRLQIGGRLRVDAARGISADYKKQQGQQLDRALAQLASTPGTEWLKALKGNKKVHWREVQDAYAKWHHTEKHLNPTVGAVIAIAVAAATSGSGLAAWAGNAAAGSATGTAGAALYGMGAAGMSALTSQAALALADNQGNLSRTFRSLGSSATVKSITTAMLVSGAMAGFDQSVLAKAPTPDSPRLPVLNDGDWTRVAQRVGAESLINAGVSQAAYGGSFNDRFRDALLGNIGAQVQAQGANLIGDNGQILGSGGKAISHAALAGLAAEIGRGSAKGGVAGALAAEMMATRMGNDAVAPEQWNRDANRQAQLARLLGGVAGAVFTGDAKGTYSGADSGERVYRYNALAHDQLVAAAKKLNHCEAKTQCKPEAIYERYLRLSAEQNREAIEACRTDANRCAALSRVFQEATVRLDEVYGQYNGGKRYLLDRLIDENIGVQEQLAEATTRRQANIYASAVLKALGLPSSRKAVITDGLVTVVTAMGVVGPGKRGVSVKAPIVIEGKIYKQMGKRGWSIDSIKEAIAKPSKTVATKDTRFDPATNKRLNDPATGYITKDGSYVVQNDRTGAIVQISNRNNKKWNSPWEENHD</sequence>
<dbReference type="Proteomes" id="UP000186878">
    <property type="component" value="Unassembled WGS sequence"/>
</dbReference>
<dbReference type="InterPro" id="IPR021964">
    <property type="entry name" value="Colicin_E5_C"/>
</dbReference>
<dbReference type="RefSeq" id="WP_075568701.1">
    <property type="nucleotide sequence ID" value="NZ_MSDO01000003.1"/>
</dbReference>
<dbReference type="Gene3D" id="2.160.20.10">
    <property type="entry name" value="Single-stranded right-handed beta-helix, Pectin lyase-like"/>
    <property type="match status" value="1"/>
</dbReference>
<dbReference type="SUPFAM" id="SSF102824">
    <property type="entry name" value="Colicin D/E5 nuclease domain"/>
    <property type="match status" value="1"/>
</dbReference>
<dbReference type="Pfam" id="PF13332">
    <property type="entry name" value="Fil_haemagg_2"/>
    <property type="match status" value="1"/>
</dbReference>
<dbReference type="InterPro" id="IPR038233">
    <property type="entry name" value="Colicin_D/E5_nuclease"/>
</dbReference>
<dbReference type="NCBIfam" id="TIGR01901">
    <property type="entry name" value="adhes_NPXG"/>
    <property type="match status" value="1"/>
</dbReference>
<comment type="caution">
    <text evidence="3">The sequence shown here is derived from an EMBL/GenBank/DDBJ whole genome shotgun (WGS) entry which is preliminary data.</text>
</comment>
<dbReference type="InterPro" id="IPR038234">
    <property type="entry name" value="Colicin_E5_C_sf"/>
</dbReference>
<feature type="chain" id="PRO_5013226104" description="Filamentous haemagglutinin FhaB/tRNA nuclease CdiA-like TPS domain-containing protein" evidence="1">
    <location>
        <begin position="30"/>
        <end position="1708"/>
    </location>
</feature>
<evidence type="ECO:0000259" key="2">
    <source>
        <dbReference type="SMART" id="SM00912"/>
    </source>
</evidence>
<keyword evidence="1" id="KW-0732">Signal</keyword>
<feature type="domain" description="Filamentous haemagglutinin FhaB/tRNA nuclease CdiA-like TPS" evidence="2">
    <location>
        <begin position="44"/>
        <end position="164"/>
    </location>
</feature>
<reference evidence="3 4" key="1">
    <citation type="submission" date="2016-12" db="EMBL/GenBank/DDBJ databases">
        <title>Draft genome sequences of strains Salinicola socius SMB35, Salinicola sp. MH3R3-1 and Chromohalobacter sp. SMB17 from the Verkhnekamsk potash mining region of Russia.</title>
        <authorList>
            <person name="Mavrodi D.V."/>
            <person name="Olsson B.E."/>
            <person name="Korsakova E.S."/>
            <person name="Pyankova A."/>
            <person name="Mavrodi O.V."/>
            <person name="Plotnikova E.G."/>
        </authorList>
    </citation>
    <scope>NUCLEOTIDE SEQUENCE [LARGE SCALE GENOMIC DNA]</scope>
    <source>
        <strain evidence="3 4">SMB35</strain>
    </source>
</reference>
<dbReference type="Pfam" id="PF05860">
    <property type="entry name" value="TPS"/>
    <property type="match status" value="1"/>
</dbReference>
<dbReference type="STRING" id="404433.BTW07_03105"/>
<dbReference type="GO" id="GO:0004540">
    <property type="term" value="F:RNA nuclease activity"/>
    <property type="evidence" value="ECO:0007669"/>
    <property type="project" value="InterPro"/>
</dbReference>
<dbReference type="InterPro" id="IPR011050">
    <property type="entry name" value="Pectin_lyase_fold/virulence"/>
</dbReference>
<accession>A0A1Q8SVL8</accession>